<feature type="non-terminal residue" evidence="1">
    <location>
        <position position="1"/>
    </location>
</feature>
<comment type="caution">
    <text evidence="1">The sequence shown here is derived from an EMBL/GenBank/DDBJ whole genome shotgun (WGS) entry which is preliminary data.</text>
</comment>
<evidence type="ECO:0000313" key="1">
    <source>
        <dbReference type="EMBL" id="GFD29446.1"/>
    </source>
</evidence>
<dbReference type="EMBL" id="BKCJ011394689">
    <property type="protein sequence ID" value="GFD29446.1"/>
    <property type="molecule type" value="Genomic_DNA"/>
</dbReference>
<organism evidence="1">
    <name type="scientific">Tanacetum cinerariifolium</name>
    <name type="common">Dalmatian daisy</name>
    <name type="synonym">Chrysanthemum cinerariifolium</name>
    <dbReference type="NCBI Taxonomy" id="118510"/>
    <lineage>
        <taxon>Eukaryota</taxon>
        <taxon>Viridiplantae</taxon>
        <taxon>Streptophyta</taxon>
        <taxon>Embryophyta</taxon>
        <taxon>Tracheophyta</taxon>
        <taxon>Spermatophyta</taxon>
        <taxon>Magnoliopsida</taxon>
        <taxon>eudicotyledons</taxon>
        <taxon>Gunneridae</taxon>
        <taxon>Pentapetalae</taxon>
        <taxon>asterids</taxon>
        <taxon>campanulids</taxon>
        <taxon>Asterales</taxon>
        <taxon>Asteraceae</taxon>
        <taxon>Asteroideae</taxon>
        <taxon>Anthemideae</taxon>
        <taxon>Anthemidinae</taxon>
        <taxon>Tanacetum</taxon>
    </lineage>
</organism>
<proteinExistence type="predicted"/>
<protein>
    <submittedName>
        <fullName evidence="1">Uncharacterized protein</fullName>
    </submittedName>
</protein>
<name>A0A699V825_TANCI</name>
<sequence>RSENTGERLGRAGGARAVYSVRACPPALKRLRLRAGGGEGVIGTGKHDPSTRILVVDADRSRRPDGLIAAIIVYRNSYFVTQWGSGGAIGIEVAVGHLAAE</sequence>
<gene>
    <name evidence="1" type="ORF">Tci_901415</name>
</gene>
<accession>A0A699V825</accession>
<reference evidence="1" key="1">
    <citation type="journal article" date="2019" name="Sci. Rep.">
        <title>Draft genome of Tanacetum cinerariifolium, the natural source of mosquito coil.</title>
        <authorList>
            <person name="Yamashiro T."/>
            <person name="Shiraishi A."/>
            <person name="Satake H."/>
            <person name="Nakayama K."/>
        </authorList>
    </citation>
    <scope>NUCLEOTIDE SEQUENCE</scope>
</reference>
<dbReference type="AlphaFoldDB" id="A0A699V825"/>